<reference evidence="1 2" key="1">
    <citation type="journal article" date="2009" name="PLoS Genet.">
        <title>Genomic analysis of the basal lineage fungus Rhizopus oryzae reveals a whole-genome duplication.</title>
        <authorList>
            <person name="Ma L.-J."/>
            <person name="Ibrahim A.S."/>
            <person name="Skory C."/>
            <person name="Grabherr M.G."/>
            <person name="Burger G."/>
            <person name="Butler M."/>
            <person name="Elias M."/>
            <person name="Idnurm A."/>
            <person name="Lang B.F."/>
            <person name="Sone T."/>
            <person name="Abe A."/>
            <person name="Calvo S.E."/>
            <person name="Corrochano L.M."/>
            <person name="Engels R."/>
            <person name="Fu J."/>
            <person name="Hansberg W."/>
            <person name="Kim J.-M."/>
            <person name="Kodira C.D."/>
            <person name="Koehrsen M.J."/>
            <person name="Liu B."/>
            <person name="Miranda-Saavedra D."/>
            <person name="O'Leary S."/>
            <person name="Ortiz-Castellanos L."/>
            <person name="Poulter R."/>
            <person name="Rodriguez-Romero J."/>
            <person name="Ruiz-Herrera J."/>
            <person name="Shen Y.-Q."/>
            <person name="Zeng Q."/>
            <person name="Galagan J."/>
            <person name="Birren B.W."/>
            <person name="Cuomo C.A."/>
            <person name="Wickes B.L."/>
        </authorList>
    </citation>
    <scope>NUCLEOTIDE SEQUENCE [LARGE SCALE GENOMIC DNA]</scope>
    <source>
        <strain evidence="2">RA 99-880 / ATCC MYA-4621 / FGSC 9543 / NRRL 43880</strain>
    </source>
</reference>
<name>I1C0R5_RHIO9</name>
<protein>
    <submittedName>
        <fullName evidence="1">Uncharacterized protein</fullName>
    </submittedName>
</protein>
<dbReference type="OrthoDB" id="5570689at2759"/>
<dbReference type="Proteomes" id="UP000009138">
    <property type="component" value="Unassembled WGS sequence"/>
</dbReference>
<dbReference type="RefSeq" id="XP_067517441.1">
    <property type="nucleotide sequence ID" value="XM_067661340.1"/>
</dbReference>
<sequence>MAFYQLALLFEALKLPIFNCFPLRRTWIPAYATIDSKILCQNILERWWTNGINKVDLPAELIDMNCAVLKPQELDVLRFRGTIQTYDVGVTFPKKDKIESIDILVFKALLPWMHFA</sequence>
<dbReference type="InParanoid" id="I1C0R5"/>
<dbReference type="EMBL" id="CH476736">
    <property type="protein sequence ID" value="EIE82045.1"/>
    <property type="molecule type" value="Genomic_DNA"/>
</dbReference>
<evidence type="ECO:0000313" key="2">
    <source>
        <dbReference type="Proteomes" id="UP000009138"/>
    </source>
</evidence>
<evidence type="ECO:0000313" key="1">
    <source>
        <dbReference type="EMBL" id="EIE82045.1"/>
    </source>
</evidence>
<dbReference type="GeneID" id="93613721"/>
<accession>I1C0R5</accession>
<gene>
    <name evidence="1" type="ORF">RO3G_06750</name>
</gene>
<proteinExistence type="predicted"/>
<keyword evidence="2" id="KW-1185">Reference proteome</keyword>
<dbReference type="VEuPathDB" id="FungiDB:RO3G_06750"/>
<dbReference type="OMA" id="YWARVVN"/>
<dbReference type="AlphaFoldDB" id="I1C0R5"/>
<organism evidence="1 2">
    <name type="scientific">Rhizopus delemar (strain RA 99-880 / ATCC MYA-4621 / FGSC 9543 / NRRL 43880)</name>
    <name type="common">Mucormycosis agent</name>
    <name type="synonym">Rhizopus arrhizus var. delemar</name>
    <dbReference type="NCBI Taxonomy" id="246409"/>
    <lineage>
        <taxon>Eukaryota</taxon>
        <taxon>Fungi</taxon>
        <taxon>Fungi incertae sedis</taxon>
        <taxon>Mucoromycota</taxon>
        <taxon>Mucoromycotina</taxon>
        <taxon>Mucoromycetes</taxon>
        <taxon>Mucorales</taxon>
        <taxon>Mucorineae</taxon>
        <taxon>Rhizopodaceae</taxon>
        <taxon>Rhizopus</taxon>
    </lineage>
</organism>